<name>A0A1W1WUQ5_9BACT</name>
<sequence>MFDWDEKPELNITPLVDVMLVLLAILMVATPAIVYQEDINLPQGSKTKSYKKQKSIQIKINKNRIISIGNQRFTYKNFADSFIMYSQPFPKDMPIYISADKSLSYGDVMYILKTIKEAGFSKVSLITNG</sequence>
<keyword evidence="4" id="KW-1003">Cell membrane</keyword>
<keyword evidence="8 11" id="KW-1133">Transmembrane helix</keyword>
<dbReference type="GO" id="GO:0051301">
    <property type="term" value="P:cell division"/>
    <property type="evidence" value="ECO:0007669"/>
    <property type="project" value="UniProtKB-KW"/>
</dbReference>
<keyword evidence="12" id="KW-0132">Cell division</keyword>
<evidence type="ECO:0000256" key="5">
    <source>
        <dbReference type="ARBA" id="ARBA00022519"/>
    </source>
</evidence>
<evidence type="ECO:0000256" key="7">
    <source>
        <dbReference type="ARBA" id="ARBA00022927"/>
    </source>
</evidence>
<evidence type="ECO:0000256" key="4">
    <source>
        <dbReference type="ARBA" id="ARBA00022475"/>
    </source>
</evidence>
<keyword evidence="12" id="KW-0131">Cell cycle</keyword>
<reference evidence="13" key="1">
    <citation type="submission" date="2017-04" db="EMBL/GenBank/DDBJ databases">
        <authorList>
            <person name="Varghese N."/>
            <person name="Submissions S."/>
        </authorList>
    </citation>
    <scope>NUCLEOTIDE SEQUENCE [LARGE SCALE GENOMIC DNA]</scope>
    <source>
        <strain evidence="13">DSM 16512</strain>
    </source>
</reference>
<keyword evidence="6 10" id="KW-0812">Transmembrane</keyword>
<dbReference type="STRING" id="1069081.SAMN05660197_1761"/>
<evidence type="ECO:0000256" key="1">
    <source>
        <dbReference type="ARBA" id="ARBA00004249"/>
    </source>
</evidence>
<evidence type="ECO:0000313" key="12">
    <source>
        <dbReference type="EMBL" id="SMC09935.1"/>
    </source>
</evidence>
<evidence type="ECO:0000313" key="13">
    <source>
        <dbReference type="Proteomes" id="UP000192602"/>
    </source>
</evidence>
<dbReference type="Proteomes" id="UP000192602">
    <property type="component" value="Unassembled WGS sequence"/>
</dbReference>
<keyword evidence="3 10" id="KW-0813">Transport</keyword>
<comment type="similarity">
    <text evidence="2 10">Belongs to the ExbD/TolR family.</text>
</comment>
<keyword evidence="9 11" id="KW-0472">Membrane</keyword>
<accession>A0A1W1WUQ5</accession>
<dbReference type="PANTHER" id="PTHR30558">
    <property type="entry name" value="EXBD MEMBRANE COMPONENT OF PMF-DRIVEN MACROMOLECULE IMPORT SYSTEM"/>
    <property type="match status" value="1"/>
</dbReference>
<organism evidence="12 13">
    <name type="scientific">Nitratiruptor tergarcus DSM 16512</name>
    <dbReference type="NCBI Taxonomy" id="1069081"/>
    <lineage>
        <taxon>Bacteria</taxon>
        <taxon>Pseudomonadati</taxon>
        <taxon>Campylobacterota</taxon>
        <taxon>Epsilonproteobacteria</taxon>
        <taxon>Nautiliales</taxon>
        <taxon>Nitratiruptoraceae</taxon>
        <taxon>Nitratiruptor</taxon>
    </lineage>
</organism>
<dbReference type="InterPro" id="IPR003400">
    <property type="entry name" value="ExbD"/>
</dbReference>
<evidence type="ECO:0000256" key="9">
    <source>
        <dbReference type="ARBA" id="ARBA00023136"/>
    </source>
</evidence>
<dbReference type="AlphaFoldDB" id="A0A1W1WUQ5"/>
<evidence type="ECO:0000256" key="2">
    <source>
        <dbReference type="ARBA" id="ARBA00005811"/>
    </source>
</evidence>
<evidence type="ECO:0000256" key="10">
    <source>
        <dbReference type="RuleBase" id="RU003879"/>
    </source>
</evidence>
<keyword evidence="5" id="KW-0997">Cell inner membrane</keyword>
<evidence type="ECO:0000256" key="8">
    <source>
        <dbReference type="ARBA" id="ARBA00022989"/>
    </source>
</evidence>
<evidence type="ECO:0000256" key="3">
    <source>
        <dbReference type="ARBA" id="ARBA00022448"/>
    </source>
</evidence>
<dbReference type="GO" id="GO:0022857">
    <property type="term" value="F:transmembrane transporter activity"/>
    <property type="evidence" value="ECO:0007669"/>
    <property type="project" value="InterPro"/>
</dbReference>
<comment type="subcellular location">
    <subcellularLocation>
        <location evidence="1">Cell inner membrane</location>
        <topology evidence="1">Single-pass type II membrane protein</topology>
    </subcellularLocation>
    <subcellularLocation>
        <location evidence="10">Cell membrane</location>
        <topology evidence="10">Single-pass type II membrane protein</topology>
    </subcellularLocation>
</comment>
<dbReference type="GO" id="GO:0005886">
    <property type="term" value="C:plasma membrane"/>
    <property type="evidence" value="ECO:0007669"/>
    <property type="project" value="UniProtKB-SubCell"/>
</dbReference>
<keyword evidence="7 10" id="KW-0653">Protein transport</keyword>
<dbReference type="OrthoDB" id="9798629at2"/>
<gene>
    <name evidence="12" type="ORF">SAMN05660197_1761</name>
</gene>
<evidence type="ECO:0000256" key="6">
    <source>
        <dbReference type="ARBA" id="ARBA00022692"/>
    </source>
</evidence>
<evidence type="ECO:0000256" key="11">
    <source>
        <dbReference type="SAM" id="Phobius"/>
    </source>
</evidence>
<proteinExistence type="inferred from homology"/>
<dbReference type="PANTHER" id="PTHR30558:SF12">
    <property type="entry name" value="BIOPOLYMER TRANSPORT PROTEIN EXBD"/>
    <property type="match status" value="1"/>
</dbReference>
<protein>
    <submittedName>
        <fullName evidence="12">Cell division and transport-associated protein TolR</fullName>
    </submittedName>
</protein>
<dbReference type="RefSeq" id="WP_084276262.1">
    <property type="nucleotide sequence ID" value="NZ_AP026671.1"/>
</dbReference>
<dbReference type="Pfam" id="PF02472">
    <property type="entry name" value="ExbD"/>
    <property type="match status" value="1"/>
</dbReference>
<feature type="transmembrane region" description="Helical" evidence="11">
    <location>
        <begin position="12"/>
        <end position="35"/>
    </location>
</feature>
<keyword evidence="13" id="KW-1185">Reference proteome</keyword>
<dbReference type="Gene3D" id="3.30.420.270">
    <property type="match status" value="1"/>
</dbReference>
<dbReference type="GO" id="GO:0015031">
    <property type="term" value="P:protein transport"/>
    <property type="evidence" value="ECO:0007669"/>
    <property type="project" value="UniProtKB-KW"/>
</dbReference>
<dbReference type="EMBL" id="FWWZ01000001">
    <property type="protein sequence ID" value="SMC09935.1"/>
    <property type="molecule type" value="Genomic_DNA"/>
</dbReference>